<organism evidence="3 4">
    <name type="scientific">Methanocaldococcus bathoardescens</name>
    <dbReference type="NCBI Taxonomy" id="1301915"/>
    <lineage>
        <taxon>Archaea</taxon>
        <taxon>Methanobacteriati</taxon>
        <taxon>Methanobacteriota</taxon>
        <taxon>Methanomada group</taxon>
        <taxon>Methanococci</taxon>
        <taxon>Methanococcales</taxon>
        <taxon>Methanocaldococcaceae</taxon>
        <taxon>Methanocaldococcus</taxon>
    </lineage>
</organism>
<dbReference type="EMBL" id="CP009149">
    <property type="protein sequence ID" value="AIJ05980.1"/>
    <property type="molecule type" value="Genomic_DNA"/>
</dbReference>
<evidence type="ECO:0000259" key="2">
    <source>
        <dbReference type="SMART" id="SM00226"/>
    </source>
</evidence>
<dbReference type="SMART" id="SM00226">
    <property type="entry name" value="LMWPc"/>
    <property type="match status" value="1"/>
</dbReference>
<dbReference type="Gene3D" id="3.40.50.2300">
    <property type="match status" value="1"/>
</dbReference>
<sequence>MKILFVCIHNKRRSVMAEAFAKKFGLNAFSAGVEKTDGIDEKVVEVLKEKNLEAKEKPQTIDEVVKEVGEFDVVVTMGCLNSCPFVPAKKHIGWNIENPAGKDIEVYRKVRDEIEEKVKELANSLKDI</sequence>
<dbReference type="SUPFAM" id="SSF52788">
    <property type="entry name" value="Phosphotyrosine protein phosphatases I"/>
    <property type="match status" value="1"/>
</dbReference>
<dbReference type="KEGG" id="mjh:JH146_1137"/>
<evidence type="ECO:0000313" key="4">
    <source>
        <dbReference type="Proteomes" id="UP000028781"/>
    </source>
</evidence>
<dbReference type="GeneID" id="24891748"/>
<dbReference type="PANTHER" id="PTHR43428:SF1">
    <property type="entry name" value="ARSENATE REDUCTASE"/>
    <property type="match status" value="1"/>
</dbReference>
<feature type="domain" description="Phosphotyrosine protein phosphatase I" evidence="2">
    <location>
        <begin position="1"/>
        <end position="124"/>
    </location>
</feature>
<proteinExistence type="predicted"/>
<dbReference type="RefSeq" id="WP_048202109.1">
    <property type="nucleotide sequence ID" value="NZ_CP009149.1"/>
</dbReference>
<protein>
    <submittedName>
        <fullName evidence="3">Tyrosine protein phosphatase</fullName>
    </submittedName>
</protein>
<gene>
    <name evidence="3" type="ORF">JH146_1137</name>
</gene>
<accession>A0A076LC24</accession>
<dbReference type="Proteomes" id="UP000028781">
    <property type="component" value="Chromosome"/>
</dbReference>
<dbReference type="OrthoDB" id="295776at2157"/>
<dbReference type="PANTHER" id="PTHR43428">
    <property type="entry name" value="ARSENATE REDUCTASE"/>
    <property type="match status" value="1"/>
</dbReference>
<evidence type="ECO:0000313" key="3">
    <source>
        <dbReference type="EMBL" id="AIJ05980.1"/>
    </source>
</evidence>
<dbReference type="AlphaFoldDB" id="A0A076LC24"/>
<keyword evidence="4" id="KW-1185">Reference proteome</keyword>
<name>A0A076LC24_9EURY</name>
<dbReference type="Pfam" id="PF01451">
    <property type="entry name" value="LMWPc"/>
    <property type="match status" value="1"/>
</dbReference>
<dbReference type="HOGENOM" id="CLU_071415_3_3_2"/>
<keyword evidence="1" id="KW-0059">Arsenical resistance</keyword>
<dbReference type="InterPro" id="IPR036196">
    <property type="entry name" value="Ptyr_pPase_sf"/>
</dbReference>
<evidence type="ECO:0000256" key="1">
    <source>
        <dbReference type="ARBA" id="ARBA00022849"/>
    </source>
</evidence>
<dbReference type="STRING" id="1301915.JH146_1137"/>
<dbReference type="InterPro" id="IPR023485">
    <property type="entry name" value="Ptyr_pPase"/>
</dbReference>
<reference evidence="3 4" key="1">
    <citation type="journal article" date="2015" name="Int. J. Syst. Evol. Microbiol.">
        <title>M ethanocaldococcus bathoardescens sp. nov., a hyperthermophilic methanogen isolated from a volcanically active deep-sea hydrothermal vent.</title>
        <authorList>
            <person name="Stewart L.C."/>
            <person name="Jung J.H."/>
            <person name="Kim Y.T."/>
            <person name="Kwon S.W."/>
            <person name="Park C.S."/>
            <person name="Holden J.F."/>
        </authorList>
    </citation>
    <scope>NUCLEOTIDE SEQUENCE [LARGE SCALE GENOMIC DNA]</scope>
    <source>
        <strain evidence="3 4">JH146</strain>
    </source>
</reference>
<dbReference type="GO" id="GO:0046685">
    <property type="term" value="P:response to arsenic-containing substance"/>
    <property type="evidence" value="ECO:0007669"/>
    <property type="project" value="UniProtKB-KW"/>
</dbReference>